<feature type="domain" description="T-box" evidence="7">
    <location>
        <begin position="58"/>
        <end position="237"/>
    </location>
</feature>
<dbReference type="InterPro" id="IPR018186">
    <property type="entry name" value="TF_T-box_CS"/>
</dbReference>
<dbReference type="PROSITE" id="PS50252">
    <property type="entry name" value="TBOX_3"/>
    <property type="match status" value="1"/>
</dbReference>
<dbReference type="InterPro" id="IPR001699">
    <property type="entry name" value="TF_T-box"/>
</dbReference>
<accession>A0ABM4BEC0</accession>
<keyword evidence="3 6" id="KW-0238">DNA-binding</keyword>
<gene>
    <name evidence="9" type="primary">LOC101236220</name>
</gene>
<sequence>MQSAEYEDVQSFRSLFESLKAMDESFKTSIDDDLKVFSELVSPIRSPHSTLDNVQIVLQNNQLWNKFYHFGNEMILTKVGRRIFPVLGFSIYGLQFQELYSFEAEVVPADEYRYKYINNEGWKINGTAHPLPSNTSIAHPDGIQNGEHWLKNGVIFKKLKLTNKKKSKENSNEILLNSMHKYQIQLVIKRIENGGNVVEKKKILFIETAFITVTAYQNDGVTQLKIDHNPFAKAFRDVNPNAFQNIMYHPEKRQKINPDYLANLPENWFPSNIITDGLNFSQSFFYPREVNFCNNTKPIPERHWQTTFNEAFVLDHRIDQYRYNSPNLLNNCEHYDLMNSWDQRV</sequence>
<keyword evidence="4" id="KW-0804">Transcription</keyword>
<evidence type="ECO:0000256" key="2">
    <source>
        <dbReference type="ARBA" id="ARBA00023015"/>
    </source>
</evidence>
<evidence type="ECO:0000259" key="7">
    <source>
        <dbReference type="PROSITE" id="PS50252"/>
    </source>
</evidence>
<name>A0ABM4BEC0_HYDVU</name>
<keyword evidence="2" id="KW-0805">Transcription regulation</keyword>
<dbReference type="PROSITE" id="PS01283">
    <property type="entry name" value="TBOX_1"/>
    <property type="match status" value="1"/>
</dbReference>
<dbReference type="Proteomes" id="UP001652625">
    <property type="component" value="Chromosome 02"/>
</dbReference>
<comment type="subcellular location">
    <subcellularLocation>
        <location evidence="1 6">Nucleus</location>
    </subcellularLocation>
</comment>
<evidence type="ECO:0000256" key="6">
    <source>
        <dbReference type="PROSITE-ProRule" id="PRU00201"/>
    </source>
</evidence>
<evidence type="ECO:0000313" key="9">
    <source>
        <dbReference type="RefSeq" id="XP_065647273.1"/>
    </source>
</evidence>
<dbReference type="SUPFAM" id="SSF49417">
    <property type="entry name" value="p53-like transcription factors"/>
    <property type="match status" value="1"/>
</dbReference>
<keyword evidence="8" id="KW-1185">Reference proteome</keyword>
<evidence type="ECO:0000256" key="4">
    <source>
        <dbReference type="ARBA" id="ARBA00023163"/>
    </source>
</evidence>
<proteinExistence type="predicted"/>
<organism evidence="8 9">
    <name type="scientific">Hydra vulgaris</name>
    <name type="common">Hydra</name>
    <name type="synonym">Hydra attenuata</name>
    <dbReference type="NCBI Taxonomy" id="6087"/>
    <lineage>
        <taxon>Eukaryota</taxon>
        <taxon>Metazoa</taxon>
        <taxon>Cnidaria</taxon>
        <taxon>Hydrozoa</taxon>
        <taxon>Hydroidolina</taxon>
        <taxon>Anthoathecata</taxon>
        <taxon>Aplanulata</taxon>
        <taxon>Hydridae</taxon>
        <taxon>Hydra</taxon>
    </lineage>
</organism>
<evidence type="ECO:0000256" key="3">
    <source>
        <dbReference type="ARBA" id="ARBA00023125"/>
    </source>
</evidence>
<dbReference type="InterPro" id="IPR036960">
    <property type="entry name" value="T-box_sf"/>
</dbReference>
<protein>
    <submittedName>
        <fullName evidence="9">T-box protein 2</fullName>
    </submittedName>
</protein>
<evidence type="ECO:0000256" key="1">
    <source>
        <dbReference type="ARBA" id="ARBA00004123"/>
    </source>
</evidence>
<dbReference type="InterPro" id="IPR046360">
    <property type="entry name" value="T-box_DNA-bd"/>
</dbReference>
<dbReference type="Gene3D" id="2.60.40.820">
    <property type="entry name" value="Transcription factor, T-box"/>
    <property type="match status" value="1"/>
</dbReference>
<dbReference type="InterPro" id="IPR008967">
    <property type="entry name" value="p53-like_TF_DNA-bd_sf"/>
</dbReference>
<dbReference type="SMART" id="SM00425">
    <property type="entry name" value="TBOX"/>
    <property type="match status" value="1"/>
</dbReference>
<evidence type="ECO:0000256" key="5">
    <source>
        <dbReference type="ARBA" id="ARBA00023242"/>
    </source>
</evidence>
<keyword evidence="5 6" id="KW-0539">Nucleus</keyword>
<dbReference type="Pfam" id="PF00907">
    <property type="entry name" value="T-box"/>
    <property type="match status" value="1"/>
</dbReference>
<dbReference type="GeneID" id="101236220"/>
<evidence type="ECO:0000313" key="8">
    <source>
        <dbReference type="Proteomes" id="UP001652625"/>
    </source>
</evidence>
<dbReference type="PANTHER" id="PTHR11267">
    <property type="entry name" value="T-BOX PROTEIN-RELATED"/>
    <property type="match status" value="1"/>
</dbReference>
<dbReference type="PANTHER" id="PTHR11267:SF204">
    <property type="entry name" value="SPADETAIL"/>
    <property type="match status" value="1"/>
</dbReference>
<dbReference type="RefSeq" id="XP_065647273.1">
    <property type="nucleotide sequence ID" value="XM_065791201.1"/>
</dbReference>
<reference evidence="8" key="1">
    <citation type="submission" date="2025-05" db="UniProtKB">
        <authorList>
            <consortium name="RefSeq"/>
        </authorList>
    </citation>
    <scope>NUCLEOTIDE SEQUENCE [LARGE SCALE GENOMIC DNA]</scope>
</reference>
<dbReference type="PRINTS" id="PR00937">
    <property type="entry name" value="TBOX"/>
</dbReference>
<reference evidence="9" key="2">
    <citation type="submission" date="2025-08" db="UniProtKB">
        <authorList>
            <consortium name="RefSeq"/>
        </authorList>
    </citation>
    <scope>IDENTIFICATION</scope>
</reference>
<feature type="DNA-binding region" description="T-box" evidence="6">
    <location>
        <begin position="63"/>
        <end position="237"/>
    </location>
</feature>